<name>A0A6C2TZD0_PONDE</name>
<dbReference type="AlphaFoldDB" id="A0A6C2TZD0"/>
<dbReference type="GO" id="GO:0045493">
    <property type="term" value="P:xylan catabolic process"/>
    <property type="evidence" value="ECO:0007669"/>
    <property type="project" value="UniProtKB-KW"/>
</dbReference>
<evidence type="ECO:0000256" key="5">
    <source>
        <dbReference type="ARBA" id="ARBA00023295"/>
    </source>
</evidence>
<dbReference type="PROSITE" id="PS51257">
    <property type="entry name" value="PROKAR_LIPOPROTEIN"/>
    <property type="match status" value="1"/>
</dbReference>
<dbReference type="RefSeq" id="WP_136078690.1">
    <property type="nucleotide sequence ID" value="NZ_CAAHFG010000001.1"/>
</dbReference>
<proteinExistence type="inferred from homology"/>
<dbReference type="SUPFAM" id="SSF75005">
    <property type="entry name" value="Arabinanase/levansucrase/invertase"/>
    <property type="match status" value="1"/>
</dbReference>
<feature type="site" description="Important for catalytic activity, responsible for pKa modulation of the active site Glu and correct orientation of both the proton donor and substrate" evidence="7">
    <location>
        <position position="146"/>
    </location>
</feature>
<dbReference type="Proteomes" id="UP000366872">
    <property type="component" value="Unassembled WGS sequence"/>
</dbReference>
<evidence type="ECO:0000313" key="9">
    <source>
        <dbReference type="EMBL" id="VGO13078.1"/>
    </source>
</evidence>
<dbReference type="PANTHER" id="PTHR43772:SF2">
    <property type="entry name" value="PUTATIVE (AFU_ORTHOLOGUE AFUA_2G04480)-RELATED"/>
    <property type="match status" value="1"/>
</dbReference>
<evidence type="ECO:0000256" key="1">
    <source>
        <dbReference type="ARBA" id="ARBA00009865"/>
    </source>
</evidence>
<keyword evidence="10" id="KW-1185">Reference proteome</keyword>
<evidence type="ECO:0000256" key="2">
    <source>
        <dbReference type="ARBA" id="ARBA00022651"/>
    </source>
</evidence>
<dbReference type="CDD" id="cd08991">
    <property type="entry name" value="GH43_HoAraf43-like"/>
    <property type="match status" value="1"/>
</dbReference>
<dbReference type="Pfam" id="PF04616">
    <property type="entry name" value="Glyco_hydro_43"/>
    <property type="match status" value="1"/>
</dbReference>
<reference evidence="9 10" key="1">
    <citation type="submission" date="2019-04" db="EMBL/GenBank/DDBJ databases">
        <authorList>
            <person name="Van Vliet M D."/>
        </authorList>
    </citation>
    <scope>NUCLEOTIDE SEQUENCE [LARGE SCALE GENOMIC DNA]</scope>
    <source>
        <strain evidence="9 10">F1</strain>
    </source>
</reference>
<protein>
    <submittedName>
        <fullName evidence="9">Extracellular exo-alpha-(1-&gt;5)-L-arabinofuranosidase</fullName>
    </submittedName>
</protein>
<gene>
    <name evidence="9" type="ORF">PDESU_01632</name>
</gene>
<keyword evidence="5 8" id="KW-0326">Glycosidase</keyword>
<evidence type="ECO:0000256" key="3">
    <source>
        <dbReference type="ARBA" id="ARBA00022801"/>
    </source>
</evidence>
<feature type="active site" description="Proton acceptor" evidence="6">
    <location>
        <position position="42"/>
    </location>
</feature>
<dbReference type="PANTHER" id="PTHR43772">
    <property type="entry name" value="ENDO-1,4-BETA-XYLANASE"/>
    <property type="match status" value="1"/>
</dbReference>
<dbReference type="EMBL" id="CAAHFG010000001">
    <property type="protein sequence ID" value="VGO13078.1"/>
    <property type="molecule type" value="Genomic_DNA"/>
</dbReference>
<keyword evidence="2" id="KW-0858">Xylan degradation</keyword>
<dbReference type="InterPro" id="IPR052176">
    <property type="entry name" value="Glycosyl_Hydrlase_43_Enz"/>
</dbReference>
<accession>A0A6C2TZD0</accession>
<comment type="similarity">
    <text evidence="1 8">Belongs to the glycosyl hydrolase 43 family.</text>
</comment>
<sequence length="339" mass="38286">MDKTTIERFSRGAALAAVLSTAGCKSQSLSYTNPVWDGNLADPAVLEWKGEWYAYGTGSEEETGRQFPVLHSTDFTNWEPSGYAMDAVAEPNFKEYWAPEVVERDGVFYLFYAGNRRMRVAKAESPLGPFKDCGVYLFPEWEFSIDGHPFCDPDTGEWYLFFARDFLDVERVGTGLSVVRLGDDMMSVDGPVKTVLTAFADWQIYERNRKMYDSVYDWHTVEGPWMVKRDGLYYCFYSASNWQTPQYGVGFAVAEHPMGPWKDGGNSEYATVLNGMDNGLIGPGHNSVAIAPDGKTHFMVYHSWNPARTARVMCIDPIDWTDDGPRVINPAFGNKEFVR</sequence>
<dbReference type="GO" id="GO:0004553">
    <property type="term" value="F:hydrolase activity, hydrolyzing O-glycosyl compounds"/>
    <property type="evidence" value="ECO:0007669"/>
    <property type="project" value="InterPro"/>
</dbReference>
<evidence type="ECO:0000256" key="4">
    <source>
        <dbReference type="ARBA" id="ARBA00023277"/>
    </source>
</evidence>
<keyword evidence="2" id="KW-0624">Polysaccharide degradation</keyword>
<keyword evidence="3 8" id="KW-0378">Hydrolase</keyword>
<evidence type="ECO:0000256" key="7">
    <source>
        <dbReference type="PIRSR" id="PIRSR606710-2"/>
    </source>
</evidence>
<dbReference type="Gene3D" id="2.115.10.20">
    <property type="entry name" value="Glycosyl hydrolase domain, family 43"/>
    <property type="match status" value="1"/>
</dbReference>
<keyword evidence="4" id="KW-0119">Carbohydrate metabolism</keyword>
<evidence type="ECO:0000313" key="10">
    <source>
        <dbReference type="Proteomes" id="UP000366872"/>
    </source>
</evidence>
<evidence type="ECO:0000256" key="6">
    <source>
        <dbReference type="PIRSR" id="PIRSR606710-1"/>
    </source>
</evidence>
<evidence type="ECO:0000256" key="8">
    <source>
        <dbReference type="RuleBase" id="RU361187"/>
    </source>
</evidence>
<feature type="active site" description="Proton donor" evidence="6">
    <location>
        <position position="222"/>
    </location>
</feature>
<dbReference type="InterPro" id="IPR023296">
    <property type="entry name" value="Glyco_hydro_beta-prop_sf"/>
</dbReference>
<dbReference type="InterPro" id="IPR006710">
    <property type="entry name" value="Glyco_hydro_43"/>
</dbReference>
<organism evidence="9 10">
    <name type="scientific">Pontiella desulfatans</name>
    <dbReference type="NCBI Taxonomy" id="2750659"/>
    <lineage>
        <taxon>Bacteria</taxon>
        <taxon>Pseudomonadati</taxon>
        <taxon>Kiritimatiellota</taxon>
        <taxon>Kiritimatiellia</taxon>
        <taxon>Kiritimatiellales</taxon>
        <taxon>Pontiellaceae</taxon>
        <taxon>Pontiella</taxon>
    </lineage>
</organism>